<feature type="DNA-binding region" description="OmpR/PhoB-type" evidence="2">
    <location>
        <begin position="12"/>
        <end position="110"/>
    </location>
</feature>
<dbReference type="Proteomes" id="UP000198862">
    <property type="component" value="Unassembled WGS sequence"/>
</dbReference>
<dbReference type="OrthoDB" id="6296073at2"/>
<evidence type="ECO:0000313" key="6">
    <source>
        <dbReference type="Proteomes" id="UP000198862"/>
    </source>
</evidence>
<evidence type="ECO:0000313" key="5">
    <source>
        <dbReference type="EMBL" id="SFC48928.1"/>
    </source>
</evidence>
<dbReference type="InterPro" id="IPR036388">
    <property type="entry name" value="WH-like_DNA-bd_sf"/>
</dbReference>
<accession>A0A1I1JQW4</accession>
<dbReference type="PANTHER" id="PTHR36842">
    <property type="entry name" value="PROTEIN TOLB HOMOLOG"/>
    <property type="match status" value="1"/>
</dbReference>
<dbReference type="GO" id="GO:0000160">
    <property type="term" value="P:phosphorelay signal transduction system"/>
    <property type="evidence" value="ECO:0007669"/>
    <property type="project" value="InterPro"/>
</dbReference>
<evidence type="ECO:0000256" key="3">
    <source>
        <dbReference type="SAM" id="Phobius"/>
    </source>
</evidence>
<dbReference type="STRING" id="1123010.SAMN02745724_01786"/>
<keyword evidence="1 2" id="KW-0238">DNA-binding</keyword>
<feature type="domain" description="OmpR/PhoB-type" evidence="4">
    <location>
        <begin position="12"/>
        <end position="110"/>
    </location>
</feature>
<reference evidence="5 6" key="1">
    <citation type="submission" date="2016-10" db="EMBL/GenBank/DDBJ databases">
        <authorList>
            <person name="de Groot N.N."/>
        </authorList>
    </citation>
    <scope>NUCLEOTIDE SEQUENCE [LARGE SCALE GENOMIC DNA]</scope>
    <source>
        <strain evidence="5 6">DSM 6059</strain>
    </source>
</reference>
<dbReference type="CDD" id="cd00383">
    <property type="entry name" value="trans_reg_C"/>
    <property type="match status" value="1"/>
</dbReference>
<dbReference type="Gene3D" id="2.120.10.30">
    <property type="entry name" value="TolB, C-terminal domain"/>
    <property type="match status" value="2"/>
</dbReference>
<dbReference type="InterPro" id="IPR011042">
    <property type="entry name" value="6-blade_b-propeller_TolB-like"/>
</dbReference>
<feature type="transmembrane region" description="Helical" evidence="3">
    <location>
        <begin position="158"/>
        <end position="178"/>
    </location>
</feature>
<dbReference type="SUPFAM" id="SSF82171">
    <property type="entry name" value="DPP6 N-terminal domain-like"/>
    <property type="match status" value="1"/>
</dbReference>
<dbReference type="SUPFAM" id="SSF46894">
    <property type="entry name" value="C-terminal effector domain of the bipartite response regulators"/>
    <property type="match status" value="1"/>
</dbReference>
<organism evidence="5 6">
    <name type="scientific">Pseudoalteromonas denitrificans DSM 6059</name>
    <dbReference type="NCBI Taxonomy" id="1123010"/>
    <lineage>
        <taxon>Bacteria</taxon>
        <taxon>Pseudomonadati</taxon>
        <taxon>Pseudomonadota</taxon>
        <taxon>Gammaproteobacteria</taxon>
        <taxon>Alteromonadales</taxon>
        <taxon>Pseudoalteromonadaceae</taxon>
        <taxon>Pseudoalteromonas</taxon>
    </lineage>
</organism>
<dbReference type="InterPro" id="IPR001867">
    <property type="entry name" value="OmpR/PhoB-type_DNA-bd"/>
</dbReference>
<protein>
    <submittedName>
        <fullName evidence="5">DNA-binding winged helix-turn-helix (WHTH) domain-containing protein</fullName>
    </submittedName>
</protein>
<keyword evidence="3" id="KW-0812">Transmembrane</keyword>
<dbReference type="GO" id="GO:0003677">
    <property type="term" value="F:DNA binding"/>
    <property type="evidence" value="ECO:0007669"/>
    <property type="project" value="UniProtKB-UniRule"/>
</dbReference>
<dbReference type="AlphaFoldDB" id="A0A1I1JQW4"/>
<keyword evidence="3" id="KW-0472">Membrane</keyword>
<dbReference type="EMBL" id="FOLO01000010">
    <property type="protein sequence ID" value="SFC48928.1"/>
    <property type="molecule type" value="Genomic_DNA"/>
</dbReference>
<keyword evidence="3" id="KW-1133">Transmembrane helix</keyword>
<dbReference type="PANTHER" id="PTHR36842:SF1">
    <property type="entry name" value="PROTEIN TOLB"/>
    <property type="match status" value="1"/>
</dbReference>
<dbReference type="GO" id="GO:0006355">
    <property type="term" value="P:regulation of DNA-templated transcription"/>
    <property type="evidence" value="ECO:0007669"/>
    <property type="project" value="InterPro"/>
</dbReference>
<dbReference type="InterPro" id="IPR016032">
    <property type="entry name" value="Sig_transdc_resp-reg_C-effctor"/>
</dbReference>
<evidence type="ECO:0000256" key="1">
    <source>
        <dbReference type="ARBA" id="ARBA00023125"/>
    </source>
</evidence>
<dbReference type="SMART" id="SM00862">
    <property type="entry name" value="Trans_reg_C"/>
    <property type="match status" value="1"/>
</dbReference>
<sequence>MKIKKVNFSTNVKTVKFGAWCLDPRLQTITDGDVKKELEPLLYKLLTYLILNRQGIVTREELVDEVWQQSYVDDNAINRAMSELRKVCKSDLQPGLVLKTHYRKGYSFLLDVQFVEYQEKDDINVSIDANDMELNTNHELVTNDKKLVGKQKKQPKNLFFFMVILLVTGLVFYAYYFITPKENTSINNINYVSDIFSWKKGTYEFPTLSPSGKYLGFAFKGVNSPVSNLHVKDMESLINYTIVESQYDVYPIGWSNKGHNLIYQLISIGDIELCEIWMVNLLAEPNKSKHKKLFECKSSYILSASSYKNKIIYTKYGYRGRLNTAALMTRDLSTGKEFQVSLPGQKALGDYFVKISKNFDKLVFLRFQHYGTQVFIANIDGSNQKMIADVNYIIRTASWDEASKNITWFNRTEKELNKYNIVTNNLDRFVINSKEEVNDLILDANDNLLITTKWSDYDLVNLELDTKQVSSFSNMILKERLVAPLAQHQDAILLVEGKKHAIWHVQASQRKKIIELDFLDTVAIAVSPNETQLLVARNNYLYFYSLGNNQLIHKVEIDGQIQTAAWGANNKTVIYTVSSSDLNKAYIWIYDINNQKYKQVSNSNVLDAKMISDTHIIYLDDQYQFILQNLEDNQIEEILDLGAEAEVVWTHDGDNLYYSDHVFIYRKKIHDKSPVEEVYKVNKDLEIITSLSSNQNSNSKTLYFSLMKNNPNSLIKMTKIKEQLF</sequence>
<dbReference type="Gene3D" id="1.10.10.10">
    <property type="entry name" value="Winged helix-like DNA-binding domain superfamily/Winged helix DNA-binding domain"/>
    <property type="match status" value="1"/>
</dbReference>
<name>A0A1I1JQW4_9GAMM</name>
<keyword evidence="6" id="KW-1185">Reference proteome</keyword>
<dbReference type="Pfam" id="PF00486">
    <property type="entry name" value="Trans_reg_C"/>
    <property type="match status" value="1"/>
</dbReference>
<evidence type="ECO:0000256" key="2">
    <source>
        <dbReference type="PROSITE-ProRule" id="PRU01091"/>
    </source>
</evidence>
<evidence type="ECO:0000259" key="4">
    <source>
        <dbReference type="PROSITE" id="PS51755"/>
    </source>
</evidence>
<proteinExistence type="predicted"/>
<dbReference type="PROSITE" id="PS51755">
    <property type="entry name" value="OMPR_PHOB"/>
    <property type="match status" value="1"/>
</dbReference>
<gene>
    <name evidence="5" type="ORF">SAMN02745724_01786</name>
</gene>